<evidence type="ECO:0000313" key="2">
    <source>
        <dbReference type="EMBL" id="KAK8403006.1"/>
    </source>
</evidence>
<name>A0AAW0USY5_SCYPA</name>
<evidence type="ECO:0000313" key="3">
    <source>
        <dbReference type="Proteomes" id="UP001487740"/>
    </source>
</evidence>
<feature type="compositionally biased region" description="Polar residues" evidence="1">
    <location>
        <begin position="62"/>
        <end position="74"/>
    </location>
</feature>
<dbReference type="AlphaFoldDB" id="A0AAW0USY5"/>
<reference evidence="2 3" key="1">
    <citation type="submission" date="2023-03" db="EMBL/GenBank/DDBJ databases">
        <title>High-quality genome of Scylla paramamosain provides insights in environmental adaptation.</title>
        <authorList>
            <person name="Zhang L."/>
        </authorList>
    </citation>
    <scope>NUCLEOTIDE SEQUENCE [LARGE SCALE GENOMIC DNA]</scope>
    <source>
        <strain evidence="2">LZ_2023a</strain>
        <tissue evidence="2">Muscle</tissue>
    </source>
</reference>
<organism evidence="2 3">
    <name type="scientific">Scylla paramamosain</name>
    <name type="common">Mud crab</name>
    <dbReference type="NCBI Taxonomy" id="85552"/>
    <lineage>
        <taxon>Eukaryota</taxon>
        <taxon>Metazoa</taxon>
        <taxon>Ecdysozoa</taxon>
        <taxon>Arthropoda</taxon>
        <taxon>Crustacea</taxon>
        <taxon>Multicrustacea</taxon>
        <taxon>Malacostraca</taxon>
        <taxon>Eumalacostraca</taxon>
        <taxon>Eucarida</taxon>
        <taxon>Decapoda</taxon>
        <taxon>Pleocyemata</taxon>
        <taxon>Brachyura</taxon>
        <taxon>Eubrachyura</taxon>
        <taxon>Portunoidea</taxon>
        <taxon>Portunidae</taxon>
        <taxon>Portuninae</taxon>
        <taxon>Scylla</taxon>
    </lineage>
</organism>
<feature type="region of interest" description="Disordered" evidence="1">
    <location>
        <begin position="217"/>
        <end position="240"/>
    </location>
</feature>
<dbReference type="EMBL" id="JARAKH010000007">
    <property type="protein sequence ID" value="KAK8403006.1"/>
    <property type="molecule type" value="Genomic_DNA"/>
</dbReference>
<proteinExistence type="predicted"/>
<dbReference type="Proteomes" id="UP001487740">
    <property type="component" value="Unassembled WGS sequence"/>
</dbReference>
<keyword evidence="3" id="KW-1185">Reference proteome</keyword>
<accession>A0AAW0USY5</accession>
<protein>
    <submittedName>
        <fullName evidence="2">Uncharacterized protein</fullName>
    </submittedName>
</protein>
<feature type="region of interest" description="Disordered" evidence="1">
    <location>
        <begin position="60"/>
        <end position="87"/>
    </location>
</feature>
<evidence type="ECO:0000256" key="1">
    <source>
        <dbReference type="SAM" id="MobiDB-lite"/>
    </source>
</evidence>
<comment type="caution">
    <text evidence="2">The sequence shown here is derived from an EMBL/GenBank/DDBJ whole genome shotgun (WGS) entry which is preliminary data.</text>
</comment>
<sequence>MRGVTVVVVLVEDQKSPTHPFHTPSPWGWRPGRVVVGRPGPPASFQAQHTSGRRQWRRELATSKSNPLLQQRTESAGRGTMQDSQGKPSLVARAKGKLLLSVLHSLGLCRRSATPLLLLTVRCALLPTPPPFQLPEDFKAAGPGRSGIAVFEERIIREEGMNGYIMTPVQQVRIGIIEEGENGGPKARLPARDGRLTGTRDMREGIFEKKMMQQFGYTRKGEGAAAGGGERGGGESEEEG</sequence>
<gene>
    <name evidence="2" type="ORF">O3P69_000915</name>
</gene>